<protein>
    <recommendedName>
        <fullName evidence="8">AB hydrolase-1 domain-containing protein</fullName>
    </recommendedName>
</protein>
<name>A0AAN9BBN8_9CAEN</name>
<reference evidence="9 10" key="1">
    <citation type="submission" date="2024-02" db="EMBL/GenBank/DDBJ databases">
        <title>Chromosome-scale genome assembly of the rough periwinkle Littorina saxatilis.</title>
        <authorList>
            <person name="De Jode A."/>
            <person name="Faria R."/>
            <person name="Formenti G."/>
            <person name="Sims Y."/>
            <person name="Smith T.P."/>
            <person name="Tracey A."/>
            <person name="Wood J.M.D."/>
            <person name="Zagrodzka Z.B."/>
            <person name="Johannesson K."/>
            <person name="Butlin R.K."/>
            <person name="Leder E.H."/>
        </authorList>
    </citation>
    <scope>NUCLEOTIDE SEQUENCE [LARGE SCALE GENOMIC DNA]</scope>
    <source>
        <strain evidence="9">Snail1</strain>
        <tissue evidence="9">Muscle</tissue>
    </source>
</reference>
<keyword evidence="2 7" id="KW-0812">Transmembrane</keyword>
<dbReference type="Proteomes" id="UP001374579">
    <property type="component" value="Unassembled WGS sequence"/>
</dbReference>
<sequence length="332" mass="37094">MCLNVPCLSLIVVGVGVLMSVVMFYPSPPLSPQVLGWQKQGKFFSYKGHNIFYRDMSGKGSKGTVMCLHGFPTFSWDWSKILPGLQTQYSRVILFDFLGFGLSDKPESHNYSLFEQADIAESLAASLAVTKTHLLSHDYGDTVAQELLHRHNQVVQGKGKASALPTLTLQSLVLLNGGVFPETNHPRFVQKLLLVPVLGPILGRLTFFRLFKRGFGEIFGENQPSEAEFLDFYATLCHKNGHHVTSGLLSYIPERHANRDRWVNALKEAKIPVLMIYGPADPVNPPAFADHFRKELPQHKLAILDKTIGHYPHLEDSGSTLYHIAQFLQTIA</sequence>
<dbReference type="GO" id="GO:0005789">
    <property type="term" value="C:endoplasmic reticulum membrane"/>
    <property type="evidence" value="ECO:0007669"/>
    <property type="project" value="UniProtKB-SubCell"/>
</dbReference>
<dbReference type="SUPFAM" id="SSF53474">
    <property type="entry name" value="alpha/beta-Hydrolases"/>
    <property type="match status" value="1"/>
</dbReference>
<dbReference type="Gene3D" id="3.40.50.1820">
    <property type="entry name" value="alpha/beta hydrolase"/>
    <property type="match status" value="1"/>
</dbReference>
<dbReference type="PRINTS" id="PR00412">
    <property type="entry name" value="EPOXHYDRLASE"/>
</dbReference>
<dbReference type="InterPro" id="IPR000073">
    <property type="entry name" value="AB_hydrolase_1"/>
</dbReference>
<keyword evidence="5 7" id="KW-1133">Transmembrane helix</keyword>
<proteinExistence type="predicted"/>
<dbReference type="GO" id="GO:0046464">
    <property type="term" value="P:acylglycerol catabolic process"/>
    <property type="evidence" value="ECO:0007669"/>
    <property type="project" value="TreeGrafter"/>
</dbReference>
<dbReference type="FunFam" id="3.40.50.1820:FF:000041">
    <property type="entry name" value="Mesoderm-specific transcript homolog protein"/>
    <property type="match status" value="1"/>
</dbReference>
<feature type="transmembrane region" description="Helical" evidence="7">
    <location>
        <begin position="7"/>
        <end position="25"/>
    </location>
</feature>
<dbReference type="PANTHER" id="PTHR43798">
    <property type="entry name" value="MONOACYLGLYCEROL LIPASE"/>
    <property type="match status" value="1"/>
</dbReference>
<evidence type="ECO:0000256" key="3">
    <source>
        <dbReference type="ARBA" id="ARBA00022801"/>
    </source>
</evidence>
<keyword evidence="4" id="KW-0256">Endoplasmic reticulum</keyword>
<evidence type="ECO:0000313" key="9">
    <source>
        <dbReference type="EMBL" id="KAK7102547.1"/>
    </source>
</evidence>
<dbReference type="InterPro" id="IPR029058">
    <property type="entry name" value="AB_hydrolase_fold"/>
</dbReference>
<dbReference type="Pfam" id="PF12697">
    <property type="entry name" value="Abhydrolase_6"/>
    <property type="match status" value="1"/>
</dbReference>
<evidence type="ECO:0000256" key="2">
    <source>
        <dbReference type="ARBA" id="ARBA00022692"/>
    </source>
</evidence>
<dbReference type="PANTHER" id="PTHR43798:SF33">
    <property type="entry name" value="HYDROLASE, PUTATIVE (AFU_ORTHOLOGUE AFUA_2G14860)-RELATED"/>
    <property type="match status" value="1"/>
</dbReference>
<organism evidence="9 10">
    <name type="scientific">Littorina saxatilis</name>
    <dbReference type="NCBI Taxonomy" id="31220"/>
    <lineage>
        <taxon>Eukaryota</taxon>
        <taxon>Metazoa</taxon>
        <taxon>Spiralia</taxon>
        <taxon>Lophotrochozoa</taxon>
        <taxon>Mollusca</taxon>
        <taxon>Gastropoda</taxon>
        <taxon>Caenogastropoda</taxon>
        <taxon>Littorinimorpha</taxon>
        <taxon>Littorinoidea</taxon>
        <taxon>Littorinidae</taxon>
        <taxon>Littorina</taxon>
    </lineage>
</organism>
<evidence type="ECO:0000256" key="7">
    <source>
        <dbReference type="SAM" id="Phobius"/>
    </source>
</evidence>
<keyword evidence="3" id="KW-0378">Hydrolase</keyword>
<dbReference type="InterPro" id="IPR000639">
    <property type="entry name" value="Epox_hydrolase-like"/>
</dbReference>
<gene>
    <name evidence="9" type="ORF">V1264_020748</name>
</gene>
<evidence type="ECO:0000259" key="8">
    <source>
        <dbReference type="Pfam" id="PF12697"/>
    </source>
</evidence>
<evidence type="ECO:0000313" key="10">
    <source>
        <dbReference type="Proteomes" id="UP001374579"/>
    </source>
</evidence>
<keyword evidence="10" id="KW-1185">Reference proteome</keyword>
<evidence type="ECO:0000256" key="4">
    <source>
        <dbReference type="ARBA" id="ARBA00022824"/>
    </source>
</evidence>
<evidence type="ECO:0000256" key="5">
    <source>
        <dbReference type="ARBA" id="ARBA00022989"/>
    </source>
</evidence>
<comment type="caution">
    <text evidence="9">The sequence shown here is derived from an EMBL/GenBank/DDBJ whole genome shotgun (WGS) entry which is preliminary data.</text>
</comment>
<evidence type="ECO:0000256" key="1">
    <source>
        <dbReference type="ARBA" id="ARBA00004477"/>
    </source>
</evidence>
<feature type="domain" description="AB hydrolase-1" evidence="8">
    <location>
        <begin position="66"/>
        <end position="316"/>
    </location>
</feature>
<dbReference type="AlphaFoldDB" id="A0AAN9BBN8"/>
<dbReference type="InterPro" id="IPR050266">
    <property type="entry name" value="AB_hydrolase_sf"/>
</dbReference>
<accession>A0AAN9BBN8</accession>
<evidence type="ECO:0000256" key="6">
    <source>
        <dbReference type="ARBA" id="ARBA00023136"/>
    </source>
</evidence>
<comment type="subcellular location">
    <subcellularLocation>
        <location evidence="1">Endoplasmic reticulum membrane</location>
        <topology evidence="1">Multi-pass membrane protein</topology>
    </subcellularLocation>
</comment>
<dbReference type="EMBL" id="JBAMIC010000010">
    <property type="protein sequence ID" value="KAK7102547.1"/>
    <property type="molecule type" value="Genomic_DNA"/>
</dbReference>
<dbReference type="GO" id="GO:0047372">
    <property type="term" value="F:monoacylglycerol lipase activity"/>
    <property type="evidence" value="ECO:0007669"/>
    <property type="project" value="TreeGrafter"/>
</dbReference>
<keyword evidence="6 7" id="KW-0472">Membrane</keyword>